<dbReference type="SMART" id="SM00320">
    <property type="entry name" value="WD40"/>
    <property type="match status" value="6"/>
</dbReference>
<evidence type="ECO:0000259" key="4">
    <source>
        <dbReference type="PROSITE" id="PS50837"/>
    </source>
</evidence>
<evidence type="ECO:0000256" key="2">
    <source>
        <dbReference type="ARBA" id="ARBA00022737"/>
    </source>
</evidence>
<dbReference type="InterPro" id="IPR015943">
    <property type="entry name" value="WD40/YVTN_repeat-like_dom_sf"/>
</dbReference>
<evidence type="ECO:0000256" key="1">
    <source>
        <dbReference type="ARBA" id="ARBA00022574"/>
    </source>
</evidence>
<dbReference type="InterPro" id="IPR053137">
    <property type="entry name" value="NLR-like"/>
</dbReference>
<protein>
    <recommendedName>
        <fullName evidence="4">NACHT domain-containing protein</fullName>
    </recommendedName>
</protein>
<dbReference type="PROSITE" id="PS50294">
    <property type="entry name" value="WD_REPEATS_REGION"/>
    <property type="match status" value="1"/>
</dbReference>
<feature type="domain" description="NACHT" evidence="4">
    <location>
        <begin position="379"/>
        <end position="542"/>
    </location>
</feature>
<accession>A0A7C8UQH2</accession>
<dbReference type="PROSITE" id="PS00678">
    <property type="entry name" value="WD_REPEATS_1"/>
    <property type="match status" value="1"/>
</dbReference>
<dbReference type="InterPro" id="IPR036322">
    <property type="entry name" value="WD40_repeat_dom_sf"/>
</dbReference>
<dbReference type="InterPro" id="IPR019775">
    <property type="entry name" value="WD40_repeat_CS"/>
</dbReference>
<sequence length="1686" mass="189155">MVKRRGKNDYHIGWICALSVELKAAIEMLDEEHPEILCNIFDNNKYRFGQIGHCNIVIVCLPAGVYGTNAAAAVAANFRRSFPGITAYLMVGIGGGAPLLPHNDVRLGDVVVGLPGNGHGGILQYDFGKTVQAGKFISIGTMNMPPPILLGVVSDLQADHLTRANALDEAIEKALASLSADVAAKFSCPSAETDRLFQAKYDHPAENESCDQCNNDQVVVRQPRLENRFNIHYGLIASGNQVMKYGPKREELSRSKDVLCFEMEAAGIVNELPTLVIRGICDYSDSHKNKEWQPYAAFSAAVFAKEIVLRLPVRAPNSSTLDEAVNSESYECLRYLDATDPRNDKARYEATKDELIEKSYSWILSDPSFKAWTLNNENPVLWVSGGAGKGKTMLTMGIVESFEHRSSESHQRPVNSVTYFFCQATDNRRNSAAAVLKGILYHLILSDKDNILVRYLKEEYDKSGPDCLSGTNAFYVIQRVFFKIFHDQIFEELYFLVDALDECTDGLTELLNFVSRSLMLPGSSKIKWFLTSRNRPDIEERLDSKDFLRRISLEENNTQITAAVNDYINEKITHLSKSKRYSAEVFNQIQKILQERAGNTFLWVHLACKELARVKASQVTQTLQKIPSGLQEFYQEMLNNIERTNTEEDTGLCRQLLSAVTLAVRPLSLFEMAIVAGLPPEMNEYEMEVQVKQCGSFLIVQEKTVLFVHQSAKDFLDGNSSGKLDFFGPPTRSPHYLIVKRCLTRLSEELRTDICDLKMPGFHIKDLIPEQILHINHLKYACYHWVYHLTEIGVGDRNEALVYVSGFLRKHLLHWMEALVLFGASPQIILFVTALERTAMENTEDSMLFYDIRRFVQYHQAAIAETPLQIYPSAILFSPKESIIAKLFDNSLPEFIIAVGGRENIDKDWGPLIQTFRTFQPVNYDHVPTLECYGIKSIAISADGKYLASSPASSNSNGITIWDFTSGIILKELESHYGAVRALTFSASTAELASASDDTSIRIWNILSGENQLLAQGRDIISLAWLVQNNELGTTRRKFYNLDETFRDRASQGSHSISQSDFGEILCYLCKDELIAYGSENGSILIWNMNTRRLSSSFRQFDTPVTCLRGSPDGSQLASGSVGGVIRLLDVHSGTLIRTFELENATSPIHSIDFSPDGKQLVSASSIRLKNKIFQKSTHVPVVALLEIASGKILRKQKIPPQDSDGDYLLEMSFRVIFSPDGLHVHFGVCRRAKRLVKIYIWNLASKKKPVCLFELPSVYYSFMSVPHQLQFVAAQGFDIMRYEIALSGSTTVGRALTPGSMVMHALAISPDGEMLASIQTSPQAHISKSGGYTIHLINLDSNEMVWTSKFRLPRPLYDREVIPLKFSPDGRLLLIPVRYQTLPISLPVIWATASGKLLSYPPIVYNKNVTSITFSSDSKVAMAFCRPIYSTIMIWDTEDAMIAILSTGHEGFPGFPINKLTRGQEFPQPTRELNDHGDKIVELQFSAGGTKLMSISRYGTAQLWDVSTGTLLYIVVDHRASCKLYHGITENFYLLSDIFLDAIEIPECSLLDTISGKSKPLPNFRAPFIKRPIGLERPTSRHLPPIQNGQFVDFFCRSYPFALYILDPQTITYSGVIEASWLKDREVNLLYLPRKYQPELIGISNIYDRTTCTIALGTKEGFYLVLRLPSPSTQSTNLYNKALNR</sequence>
<dbReference type="Pfam" id="PF24883">
    <property type="entry name" value="NPHP3_N"/>
    <property type="match status" value="1"/>
</dbReference>
<dbReference type="GO" id="GO:0009116">
    <property type="term" value="P:nucleoside metabolic process"/>
    <property type="evidence" value="ECO:0007669"/>
    <property type="project" value="InterPro"/>
</dbReference>
<dbReference type="Gene3D" id="3.40.50.300">
    <property type="entry name" value="P-loop containing nucleotide triphosphate hydrolases"/>
    <property type="match status" value="1"/>
</dbReference>
<feature type="repeat" description="WD" evidence="3">
    <location>
        <begin position="973"/>
        <end position="1014"/>
    </location>
</feature>
<dbReference type="InterPro" id="IPR007111">
    <property type="entry name" value="NACHT_NTPase"/>
</dbReference>
<dbReference type="EMBL" id="WIWS01000024">
    <property type="protein sequence ID" value="KAF3222899.1"/>
    <property type="molecule type" value="Genomic_DNA"/>
</dbReference>
<dbReference type="GO" id="GO:0003824">
    <property type="term" value="F:catalytic activity"/>
    <property type="evidence" value="ECO:0007669"/>
    <property type="project" value="InterPro"/>
</dbReference>
<feature type="repeat" description="WD" evidence="3">
    <location>
        <begin position="1474"/>
        <end position="1515"/>
    </location>
</feature>
<dbReference type="InterPro" id="IPR035994">
    <property type="entry name" value="Nucleoside_phosphorylase_sf"/>
</dbReference>
<dbReference type="InterPro" id="IPR056884">
    <property type="entry name" value="NPHP3-like_N"/>
</dbReference>
<dbReference type="Pfam" id="PF00400">
    <property type="entry name" value="WD40"/>
    <property type="match status" value="1"/>
</dbReference>
<dbReference type="PROSITE" id="PS50837">
    <property type="entry name" value="NACHT"/>
    <property type="match status" value="1"/>
</dbReference>
<dbReference type="InterPro" id="IPR027417">
    <property type="entry name" value="P-loop_NTPase"/>
</dbReference>
<dbReference type="SUPFAM" id="SSF63829">
    <property type="entry name" value="Calcium-dependent phosphotriesterase"/>
    <property type="match status" value="1"/>
</dbReference>
<comment type="caution">
    <text evidence="5">The sequence shown here is derived from an EMBL/GenBank/DDBJ whole genome shotgun (WGS) entry which is preliminary data.</text>
</comment>
<keyword evidence="2" id="KW-0677">Repeat</keyword>
<evidence type="ECO:0000256" key="3">
    <source>
        <dbReference type="PROSITE-ProRule" id="PRU00221"/>
    </source>
</evidence>
<proteinExistence type="predicted"/>
<reference evidence="5 6" key="1">
    <citation type="submission" date="2019-06" db="EMBL/GenBank/DDBJ databases">
        <authorList>
            <person name="Palmer J.M."/>
        </authorList>
    </citation>
    <scope>NUCLEOTIDE SEQUENCE [LARGE SCALE GENOMIC DNA]</scope>
    <source>
        <strain evidence="5 6">TWF106</strain>
    </source>
</reference>
<dbReference type="PANTHER" id="PTHR46082:SF11">
    <property type="entry name" value="AAA+ ATPASE DOMAIN-CONTAINING PROTEIN-RELATED"/>
    <property type="match status" value="1"/>
</dbReference>
<dbReference type="PROSITE" id="PS50082">
    <property type="entry name" value="WD_REPEATS_2"/>
    <property type="match status" value="2"/>
</dbReference>
<dbReference type="SUPFAM" id="SSF50978">
    <property type="entry name" value="WD40 repeat-like"/>
    <property type="match status" value="1"/>
</dbReference>
<dbReference type="InterPro" id="IPR001680">
    <property type="entry name" value="WD40_rpt"/>
</dbReference>
<dbReference type="Gene3D" id="3.40.50.1580">
    <property type="entry name" value="Nucleoside phosphorylase domain"/>
    <property type="match status" value="1"/>
</dbReference>
<evidence type="ECO:0000313" key="5">
    <source>
        <dbReference type="EMBL" id="KAF3222899.1"/>
    </source>
</evidence>
<dbReference type="PANTHER" id="PTHR46082">
    <property type="entry name" value="ATP/GTP-BINDING PROTEIN-RELATED"/>
    <property type="match status" value="1"/>
</dbReference>
<gene>
    <name evidence="5" type="ORF">TWF106_005327</name>
</gene>
<dbReference type="SUPFAM" id="SSF53167">
    <property type="entry name" value="Purine and uridine phosphorylases"/>
    <property type="match status" value="1"/>
</dbReference>
<dbReference type="Gene3D" id="2.130.10.10">
    <property type="entry name" value="YVTN repeat-like/Quinoprotein amine dehydrogenase"/>
    <property type="match status" value="3"/>
</dbReference>
<evidence type="ECO:0000313" key="6">
    <source>
        <dbReference type="Proteomes" id="UP000472727"/>
    </source>
</evidence>
<keyword evidence="1 3" id="KW-0853">WD repeat</keyword>
<name>A0A7C8UQH2_ORBOL</name>
<dbReference type="Proteomes" id="UP000472727">
    <property type="component" value="Unassembled WGS sequence"/>
</dbReference>
<dbReference type="InterPro" id="IPR024977">
    <property type="entry name" value="Apc4-like_WD40_dom"/>
</dbReference>
<dbReference type="Pfam" id="PF12894">
    <property type="entry name" value="ANAPC4_WD40"/>
    <property type="match status" value="1"/>
</dbReference>
<organism evidence="5 6">
    <name type="scientific">Orbilia oligospora</name>
    <name type="common">Nematode-trapping fungus</name>
    <name type="synonym">Arthrobotrys oligospora</name>
    <dbReference type="NCBI Taxonomy" id="2813651"/>
    <lineage>
        <taxon>Eukaryota</taxon>
        <taxon>Fungi</taxon>
        <taxon>Dikarya</taxon>
        <taxon>Ascomycota</taxon>
        <taxon>Pezizomycotina</taxon>
        <taxon>Orbiliomycetes</taxon>
        <taxon>Orbiliales</taxon>
        <taxon>Orbiliaceae</taxon>
        <taxon>Orbilia</taxon>
    </lineage>
</organism>